<dbReference type="Proteomes" id="UP000886069">
    <property type="component" value="Unassembled WGS sequence"/>
</dbReference>
<sequence length="296" mass="31541">MDVTRGLKTVPLDLQRPSPPSLADISGDGIMETLIRDRDRLFMLTGMGSLVTGWPVPLEENLVRIEPDTAYAQPAAADVDQDGAIEAVFNIAGEVRACRADGSIVEGWPLRGEGDHSVTPAFCPIPGTGSGYGFFMFVPGGSGGISGTGQTGTTFFPGVSTVSRIRSDIGLTGRGTWPMYRFDAAGTSRQYRYEAGQGAKPLVDGNSMTCYPNPARGPSFNVRLDLSDIADVTVRLFNLEGTQVYESTSRHEWTGDVPFEASVPTAGLASGVYLCHVRVQGAGEEWSGSKKVAILR</sequence>
<gene>
    <name evidence="1" type="ORF">ENO08_00940</name>
</gene>
<dbReference type="EMBL" id="DSEC01000066">
    <property type="protein sequence ID" value="HER43009.1"/>
    <property type="molecule type" value="Genomic_DNA"/>
</dbReference>
<evidence type="ECO:0000313" key="1">
    <source>
        <dbReference type="EMBL" id="HER43009.1"/>
    </source>
</evidence>
<name>A0A7V2F309_UNCEI</name>
<organism evidence="1">
    <name type="scientific">Eiseniibacteriota bacterium</name>
    <dbReference type="NCBI Taxonomy" id="2212470"/>
    <lineage>
        <taxon>Bacteria</taxon>
        <taxon>Candidatus Eiseniibacteriota</taxon>
    </lineage>
</organism>
<accession>A0A7V2F309</accession>
<proteinExistence type="predicted"/>
<dbReference type="InterPro" id="IPR028994">
    <property type="entry name" value="Integrin_alpha_N"/>
</dbReference>
<dbReference type="AlphaFoldDB" id="A0A7V2F309"/>
<comment type="caution">
    <text evidence="1">The sequence shown here is derived from an EMBL/GenBank/DDBJ whole genome shotgun (WGS) entry which is preliminary data.</text>
</comment>
<dbReference type="SUPFAM" id="SSF69318">
    <property type="entry name" value="Integrin alpha N-terminal domain"/>
    <property type="match status" value="1"/>
</dbReference>
<protein>
    <submittedName>
        <fullName evidence="1">T9SS type A sorting domain-containing protein</fullName>
    </submittedName>
</protein>
<reference evidence="1" key="1">
    <citation type="journal article" date="2020" name="mSystems">
        <title>Genome- and Community-Level Interaction Insights into Carbon Utilization and Element Cycling Functions of Hydrothermarchaeota in Hydrothermal Sediment.</title>
        <authorList>
            <person name="Zhou Z."/>
            <person name="Liu Y."/>
            <person name="Xu W."/>
            <person name="Pan J."/>
            <person name="Luo Z.H."/>
            <person name="Li M."/>
        </authorList>
    </citation>
    <scope>NUCLEOTIDE SEQUENCE [LARGE SCALE GENOMIC DNA]</scope>
    <source>
        <strain evidence="1">SpSt-1233</strain>
    </source>
</reference>